<evidence type="ECO:0000313" key="1">
    <source>
        <dbReference type="EMBL" id="EGD94804.1"/>
    </source>
</evidence>
<dbReference type="Proteomes" id="UP000009172">
    <property type="component" value="Unassembled WGS sequence"/>
</dbReference>
<sequence>MQVCRARTGQVLLIRRCIGTSDLSFFIDESYAIISLLTNTEQAVKPHKKMTSPFSYNFQWYYCCHQGPQNVGWTLDTNVFRDEWVLRRSIYDVSYNLAMLVDIFRYGNSSRGCSVVEIDDEMISTALESIVDIAAQIECDLSPTHMPLLLTSGYALLEPTPPLYGISSLGLAYIV</sequence>
<accession>F2RU05</accession>
<protein>
    <submittedName>
        <fullName evidence="1">Uncharacterized protein</fullName>
    </submittedName>
</protein>
<dbReference type="HOGENOM" id="CLU_131113_0_0_1"/>
<name>F2RU05_TRIT1</name>
<evidence type="ECO:0000313" key="2">
    <source>
        <dbReference type="Proteomes" id="UP000009172"/>
    </source>
</evidence>
<dbReference type="EMBL" id="GG698484">
    <property type="protein sequence ID" value="EGD94804.1"/>
    <property type="molecule type" value="Genomic_DNA"/>
</dbReference>
<dbReference type="AlphaFoldDB" id="F2RU05"/>
<organism evidence="1 2">
    <name type="scientific">Trichophyton tonsurans (strain CBS 112818)</name>
    <name type="common">Scalp ringworm fungus</name>
    <dbReference type="NCBI Taxonomy" id="647933"/>
    <lineage>
        <taxon>Eukaryota</taxon>
        <taxon>Fungi</taxon>
        <taxon>Dikarya</taxon>
        <taxon>Ascomycota</taxon>
        <taxon>Pezizomycotina</taxon>
        <taxon>Eurotiomycetes</taxon>
        <taxon>Eurotiomycetidae</taxon>
        <taxon>Onygenales</taxon>
        <taxon>Arthrodermataceae</taxon>
        <taxon>Trichophyton</taxon>
    </lineage>
</organism>
<keyword evidence="2" id="KW-1185">Reference proteome</keyword>
<reference evidence="2" key="1">
    <citation type="journal article" date="2012" name="MBio">
        <title>Comparative genome analysis of Trichophyton rubrum and related dermatophytes reveals candidate genes involved in infection.</title>
        <authorList>
            <person name="Martinez D.A."/>
            <person name="Oliver B.G."/>
            <person name="Graeser Y."/>
            <person name="Goldberg J.M."/>
            <person name="Li W."/>
            <person name="Martinez-Rossi N.M."/>
            <person name="Monod M."/>
            <person name="Shelest E."/>
            <person name="Barton R.C."/>
            <person name="Birch E."/>
            <person name="Brakhage A.A."/>
            <person name="Chen Z."/>
            <person name="Gurr S.J."/>
            <person name="Heiman D."/>
            <person name="Heitman J."/>
            <person name="Kosti I."/>
            <person name="Rossi A."/>
            <person name="Saif S."/>
            <person name="Samalova M."/>
            <person name="Saunders C.W."/>
            <person name="Shea T."/>
            <person name="Summerbell R.C."/>
            <person name="Xu J."/>
            <person name="Young S."/>
            <person name="Zeng Q."/>
            <person name="Birren B.W."/>
            <person name="Cuomo C.A."/>
            <person name="White T.C."/>
        </authorList>
    </citation>
    <scope>NUCLEOTIDE SEQUENCE [LARGE SCALE GENOMIC DNA]</scope>
    <source>
        <strain evidence="2">CBS 112818</strain>
    </source>
</reference>
<gene>
    <name evidence="1" type="ORF">TESG_02309</name>
</gene>
<proteinExistence type="predicted"/>